<comment type="caution">
    <text evidence="2">The sequence shown here is derived from an EMBL/GenBank/DDBJ whole genome shotgun (WGS) entry which is preliminary data.</text>
</comment>
<evidence type="ECO:0000313" key="3">
    <source>
        <dbReference type="Proteomes" id="UP000309673"/>
    </source>
</evidence>
<dbReference type="AlphaFoldDB" id="A0A4U0FF40"/>
<proteinExistence type="predicted"/>
<keyword evidence="3" id="KW-1185">Reference proteome</keyword>
<organism evidence="2 3">
    <name type="scientific">Cohnella pontilimi</name>
    <dbReference type="NCBI Taxonomy" id="2564100"/>
    <lineage>
        <taxon>Bacteria</taxon>
        <taxon>Bacillati</taxon>
        <taxon>Bacillota</taxon>
        <taxon>Bacilli</taxon>
        <taxon>Bacillales</taxon>
        <taxon>Paenibacillaceae</taxon>
        <taxon>Cohnella</taxon>
    </lineage>
</organism>
<protein>
    <submittedName>
        <fullName evidence="2">Helix-turn-helix domain-containing protein</fullName>
    </submittedName>
</protein>
<gene>
    <name evidence="2" type="ORF">E5161_06800</name>
</gene>
<dbReference type="OrthoDB" id="2679662at2"/>
<dbReference type="EMBL" id="SUPK01000002">
    <property type="protein sequence ID" value="TJY43576.1"/>
    <property type="molecule type" value="Genomic_DNA"/>
</dbReference>
<sequence>MNPLEEIMSTEEASKIWGVHQDHVKRLCREGKVVCRKFGKTYILEKNQPRPSAKKVLIHS</sequence>
<dbReference type="Proteomes" id="UP000309673">
    <property type="component" value="Unassembled WGS sequence"/>
</dbReference>
<name>A0A4U0FF40_9BACL</name>
<reference evidence="2 3" key="1">
    <citation type="submission" date="2019-04" db="EMBL/GenBank/DDBJ databases">
        <title>Cohnella sp. nov., isolated from soil.</title>
        <authorList>
            <person name="Kim W."/>
        </authorList>
    </citation>
    <scope>NUCLEOTIDE SEQUENCE [LARGE SCALE GENOMIC DNA]</scope>
    <source>
        <strain evidence="2 3">CAU 1483</strain>
    </source>
</reference>
<dbReference type="Pfam" id="PF20038">
    <property type="entry name" value="HTH_59"/>
    <property type="match status" value="1"/>
</dbReference>
<accession>A0A4U0FF40</accession>
<evidence type="ECO:0000259" key="1">
    <source>
        <dbReference type="Pfam" id="PF20038"/>
    </source>
</evidence>
<evidence type="ECO:0000313" key="2">
    <source>
        <dbReference type="EMBL" id="TJY43576.1"/>
    </source>
</evidence>
<dbReference type="InterPro" id="IPR045403">
    <property type="entry name" value="HTH_59_Firmicutes_type"/>
</dbReference>
<dbReference type="RefSeq" id="WP_136776937.1">
    <property type="nucleotide sequence ID" value="NZ_SUPK01000002.1"/>
</dbReference>
<feature type="domain" description="Helix-turn-helix" evidence="1">
    <location>
        <begin position="1"/>
        <end position="43"/>
    </location>
</feature>